<feature type="compositionally biased region" description="Polar residues" evidence="1">
    <location>
        <begin position="84"/>
        <end position="107"/>
    </location>
</feature>
<evidence type="ECO:0000313" key="5">
    <source>
        <dbReference type="Proteomes" id="UP000622687"/>
    </source>
</evidence>
<keyword evidence="5" id="KW-1185">Reference proteome</keyword>
<dbReference type="Pfam" id="PF01522">
    <property type="entry name" value="Polysacc_deac_1"/>
    <property type="match status" value="1"/>
</dbReference>
<evidence type="ECO:0000256" key="1">
    <source>
        <dbReference type="SAM" id="MobiDB-lite"/>
    </source>
</evidence>
<dbReference type="PANTHER" id="PTHR10587">
    <property type="entry name" value="GLYCOSYL TRANSFERASE-RELATED"/>
    <property type="match status" value="1"/>
</dbReference>
<dbReference type="GO" id="GO:0005975">
    <property type="term" value="P:carbohydrate metabolic process"/>
    <property type="evidence" value="ECO:0007669"/>
    <property type="project" value="InterPro"/>
</dbReference>
<protein>
    <submittedName>
        <fullName evidence="4">Polysaccharide deacetylase</fullName>
    </submittedName>
</protein>
<feature type="compositionally biased region" description="Basic and acidic residues" evidence="1">
    <location>
        <begin position="70"/>
        <end position="83"/>
    </location>
</feature>
<keyword evidence="2" id="KW-0812">Transmembrane</keyword>
<comment type="caution">
    <text evidence="4">The sequence shown here is derived from an EMBL/GenBank/DDBJ whole genome shotgun (WGS) entry which is preliminary data.</text>
</comment>
<dbReference type="SUPFAM" id="SSF88713">
    <property type="entry name" value="Glycoside hydrolase/deacetylase"/>
    <property type="match status" value="1"/>
</dbReference>
<dbReference type="InterPro" id="IPR011330">
    <property type="entry name" value="Glyco_hydro/deAcase_b/a-brl"/>
</dbReference>
<dbReference type="EMBL" id="JAEEGB010000006">
    <property type="protein sequence ID" value="MBI6872451.1"/>
    <property type="molecule type" value="Genomic_DNA"/>
</dbReference>
<evidence type="ECO:0000256" key="2">
    <source>
        <dbReference type="SAM" id="Phobius"/>
    </source>
</evidence>
<dbReference type="Proteomes" id="UP000622687">
    <property type="component" value="Unassembled WGS sequence"/>
</dbReference>
<dbReference type="InterPro" id="IPR002509">
    <property type="entry name" value="NODB_dom"/>
</dbReference>
<dbReference type="PROSITE" id="PS51677">
    <property type="entry name" value="NODB"/>
    <property type="match status" value="1"/>
</dbReference>
<evidence type="ECO:0000259" key="3">
    <source>
        <dbReference type="PROSITE" id="PS51677"/>
    </source>
</evidence>
<name>A0A934HQ81_9CLOT</name>
<feature type="transmembrane region" description="Helical" evidence="2">
    <location>
        <begin position="21"/>
        <end position="40"/>
    </location>
</feature>
<reference evidence="4" key="1">
    <citation type="submission" date="2020-12" db="EMBL/GenBank/DDBJ databases">
        <title>Clostridium thailandense sp. nov., a novel acetogenic bacterium isolated from peat land soil in Thailand.</title>
        <authorList>
            <person name="Chaikitkaew S."/>
            <person name="Birkeland N.K."/>
        </authorList>
    </citation>
    <scope>NUCLEOTIDE SEQUENCE</scope>
    <source>
        <strain evidence="4">DSM 17425</strain>
    </source>
</reference>
<sequence length="336" mass="37789">MQDIIRRRNIKLRKRRIRKKRIRAGIFIIILIISSITIVSKFKALHNAKNNVVTSVNKAKQNQVSVGSDKTIDEQVKSKENTAKETTSAKNTSPDTEANNSNSSQAVAQEKNEGSNEGVNAEQALVNDGKKIAYLTFDDGPSTTVTPKVLDVLKQYNIKGTFFVLGSNIEQGEGSKEMIKRIFEEGNAIGNHSYTHNLSKLYPNKRVNINYFMQEVDKTNNALKGILGQDFNTRIIRMPGGYMSREYYKDPNLPAFNAKLKEKNLCSVDWNAFNADAEGKWKNASQLLDEVKATTAGKEKVIILMHDTYGKEETAKALPQIIEYLKSQGYEFKTLK</sequence>
<keyword evidence="2" id="KW-0472">Membrane</keyword>
<dbReference type="InterPro" id="IPR050248">
    <property type="entry name" value="Polysacc_deacetylase_ArnD"/>
</dbReference>
<dbReference type="Gene3D" id="3.20.20.370">
    <property type="entry name" value="Glycoside hydrolase/deacetylase"/>
    <property type="match status" value="1"/>
</dbReference>
<dbReference type="PANTHER" id="PTHR10587:SF125">
    <property type="entry name" value="POLYSACCHARIDE DEACETYLASE YHEN-RELATED"/>
    <property type="match status" value="1"/>
</dbReference>
<evidence type="ECO:0000313" key="4">
    <source>
        <dbReference type="EMBL" id="MBI6872451.1"/>
    </source>
</evidence>
<keyword evidence="2" id="KW-1133">Transmembrane helix</keyword>
<dbReference type="GO" id="GO:0016810">
    <property type="term" value="F:hydrolase activity, acting on carbon-nitrogen (but not peptide) bonds"/>
    <property type="evidence" value="ECO:0007669"/>
    <property type="project" value="InterPro"/>
</dbReference>
<organism evidence="4 5">
    <name type="scientific">Clostridium aciditolerans</name>
    <dbReference type="NCBI Taxonomy" id="339861"/>
    <lineage>
        <taxon>Bacteria</taxon>
        <taxon>Bacillati</taxon>
        <taxon>Bacillota</taxon>
        <taxon>Clostridia</taxon>
        <taxon>Eubacteriales</taxon>
        <taxon>Clostridiaceae</taxon>
        <taxon>Clostridium</taxon>
    </lineage>
</organism>
<dbReference type="CDD" id="cd10944">
    <property type="entry name" value="CE4_SmPgdA_like"/>
    <property type="match status" value="1"/>
</dbReference>
<dbReference type="AlphaFoldDB" id="A0A934HQ81"/>
<dbReference type="RefSeq" id="WP_211141950.1">
    <property type="nucleotide sequence ID" value="NZ_JAEEGB010000006.1"/>
</dbReference>
<gene>
    <name evidence="4" type="ORF">I6U51_06975</name>
</gene>
<accession>A0A934HQ81</accession>
<proteinExistence type="predicted"/>
<feature type="domain" description="NodB homology" evidence="3">
    <location>
        <begin position="131"/>
        <end position="333"/>
    </location>
</feature>
<feature type="region of interest" description="Disordered" evidence="1">
    <location>
        <begin position="64"/>
        <end position="118"/>
    </location>
</feature>